<evidence type="ECO:0000313" key="3">
    <source>
        <dbReference type="Proteomes" id="UP001253193"/>
    </source>
</evidence>
<reference evidence="2" key="1">
    <citation type="submission" date="2023-06" db="EMBL/GenBank/DDBJ databases">
        <title>Genomic Diversity of Vibrio spp. and Metagenomic Analysis of Pathogens in Florida Gulf Coastal Waters Following Hurricane Ian.</title>
        <authorList>
            <person name="Brumfield K.D."/>
        </authorList>
    </citation>
    <scope>NUCLEOTIDE SEQUENCE</scope>
    <source>
        <strain evidence="2">WBS2B-138</strain>
    </source>
</reference>
<evidence type="ECO:0000313" key="2">
    <source>
        <dbReference type="EMBL" id="MDS1820765.1"/>
    </source>
</evidence>
<name>A0AAW8PZA7_VIBPH</name>
<feature type="transmembrane region" description="Helical" evidence="1">
    <location>
        <begin position="107"/>
        <end position="128"/>
    </location>
</feature>
<feature type="transmembrane region" description="Helical" evidence="1">
    <location>
        <begin position="68"/>
        <end position="86"/>
    </location>
</feature>
<organism evidence="2 3">
    <name type="scientific">Vibrio parahaemolyticus</name>
    <dbReference type="NCBI Taxonomy" id="670"/>
    <lineage>
        <taxon>Bacteria</taxon>
        <taxon>Pseudomonadati</taxon>
        <taxon>Pseudomonadota</taxon>
        <taxon>Gammaproteobacteria</taxon>
        <taxon>Vibrionales</taxon>
        <taxon>Vibrionaceae</taxon>
        <taxon>Vibrio</taxon>
    </lineage>
</organism>
<dbReference type="EMBL" id="JAUHGG010000003">
    <property type="protein sequence ID" value="MDS1820765.1"/>
    <property type="molecule type" value="Genomic_DNA"/>
</dbReference>
<sequence>MFLLNIFGNYIQIKEFKNKIKEMKILETLKNNSVRLLSTLIIASPFVASANDKGIAGVTGNLTEAAQSFGPLITIAAFIVGMGALFKAVTTIMNHSENPRENPLKNVVFYGLAAAVGLGYTFSTSTVIQTLFEKDESDAVGKDIFQVKKA</sequence>
<protein>
    <submittedName>
        <fullName evidence="2">Uncharacterized protein</fullName>
    </submittedName>
</protein>
<dbReference type="AlphaFoldDB" id="A0AAW8PZA7"/>
<gene>
    <name evidence="2" type="ORF">QX249_08845</name>
</gene>
<dbReference type="Proteomes" id="UP001253193">
    <property type="component" value="Unassembled WGS sequence"/>
</dbReference>
<proteinExistence type="predicted"/>
<keyword evidence="1" id="KW-0472">Membrane</keyword>
<comment type="caution">
    <text evidence="2">The sequence shown here is derived from an EMBL/GenBank/DDBJ whole genome shotgun (WGS) entry which is preliminary data.</text>
</comment>
<dbReference type="RefSeq" id="WP_311019542.1">
    <property type="nucleotide sequence ID" value="NZ_JAUHGG010000003.1"/>
</dbReference>
<accession>A0AAW8PZA7</accession>
<evidence type="ECO:0000256" key="1">
    <source>
        <dbReference type="SAM" id="Phobius"/>
    </source>
</evidence>
<keyword evidence="1" id="KW-0812">Transmembrane</keyword>
<keyword evidence="1" id="KW-1133">Transmembrane helix</keyword>